<evidence type="ECO:0000313" key="7">
    <source>
        <dbReference type="Proteomes" id="UP001161438"/>
    </source>
</evidence>
<evidence type="ECO:0000256" key="1">
    <source>
        <dbReference type="ARBA" id="ARBA00004141"/>
    </source>
</evidence>
<dbReference type="EMBL" id="OX365769">
    <property type="protein sequence ID" value="CAI4035502.1"/>
    <property type="molecule type" value="Genomic_DNA"/>
</dbReference>
<organism evidence="6 7">
    <name type="scientific">Saccharomyces mikatae IFO 1815</name>
    <dbReference type="NCBI Taxonomy" id="226126"/>
    <lineage>
        <taxon>Eukaryota</taxon>
        <taxon>Fungi</taxon>
        <taxon>Dikarya</taxon>
        <taxon>Ascomycota</taxon>
        <taxon>Saccharomycotina</taxon>
        <taxon>Saccharomycetes</taxon>
        <taxon>Saccharomycetales</taxon>
        <taxon>Saccharomycetaceae</taxon>
        <taxon>Saccharomyces</taxon>
    </lineage>
</organism>
<proteinExistence type="predicted"/>
<feature type="transmembrane region" description="Helical" evidence="5">
    <location>
        <begin position="143"/>
        <end position="161"/>
    </location>
</feature>
<feature type="transmembrane region" description="Helical" evidence="5">
    <location>
        <begin position="110"/>
        <end position="131"/>
    </location>
</feature>
<evidence type="ECO:0000256" key="3">
    <source>
        <dbReference type="ARBA" id="ARBA00022989"/>
    </source>
</evidence>
<dbReference type="GO" id="GO:0016020">
    <property type="term" value="C:membrane"/>
    <property type="evidence" value="ECO:0007669"/>
    <property type="project" value="UniProtKB-SubCell"/>
</dbReference>
<sequence length="187" mass="21548">MKEPGEESKNDDSAIMNEGVSKYFGNRLLNMLFTVSLMKDALYPCPLFYRSPTFSNNRNLTTVSTLVFASIVSFFLFLLWRERATSKTTQNESSYCYSQIKSDIRPKCSCCLTFFILYVILTCLIWLVHLLPMRYETLDLKAVLQFILLDINILVVNVIVIRSYRIHNLHRSPLVSGEGSSNDEQMC</sequence>
<gene>
    <name evidence="6" type="primary">SMKI13G1515</name>
    <name evidence="6" type="ORF">SMKI_13G1515</name>
</gene>
<dbReference type="Proteomes" id="UP001161438">
    <property type="component" value="Chromosome 13"/>
</dbReference>
<dbReference type="GeneID" id="80920376"/>
<dbReference type="AlphaFoldDB" id="A0AA35IRC6"/>
<evidence type="ECO:0000256" key="2">
    <source>
        <dbReference type="ARBA" id="ARBA00022692"/>
    </source>
</evidence>
<evidence type="ECO:0000313" key="6">
    <source>
        <dbReference type="EMBL" id="CAI4035502.1"/>
    </source>
</evidence>
<dbReference type="InterPro" id="IPR031427">
    <property type="entry name" value="DUF4668"/>
</dbReference>
<protein>
    <submittedName>
        <fullName evidence="6">SMKI13G1515 protein</fullName>
    </submittedName>
</protein>
<reference evidence="6" key="1">
    <citation type="submission" date="2022-10" db="EMBL/GenBank/DDBJ databases">
        <authorList>
            <person name="Byrne P K."/>
        </authorList>
    </citation>
    <scope>NUCLEOTIDE SEQUENCE</scope>
    <source>
        <strain evidence="6">IFO1815</strain>
    </source>
</reference>
<feature type="transmembrane region" description="Helical" evidence="5">
    <location>
        <begin position="60"/>
        <end position="80"/>
    </location>
</feature>
<keyword evidence="3 5" id="KW-1133">Transmembrane helix</keyword>
<accession>A0AA35IRC6</accession>
<keyword evidence="4 5" id="KW-0472">Membrane</keyword>
<name>A0AA35IRC6_SACMI</name>
<dbReference type="RefSeq" id="XP_056078622.1">
    <property type="nucleotide sequence ID" value="XM_056224734.1"/>
</dbReference>
<evidence type="ECO:0000256" key="5">
    <source>
        <dbReference type="SAM" id="Phobius"/>
    </source>
</evidence>
<keyword evidence="7" id="KW-1185">Reference proteome</keyword>
<keyword evidence="2 5" id="KW-0812">Transmembrane</keyword>
<dbReference type="Pfam" id="PF15701">
    <property type="entry name" value="DUF4668"/>
    <property type="match status" value="1"/>
</dbReference>
<evidence type="ECO:0000256" key="4">
    <source>
        <dbReference type="ARBA" id="ARBA00023136"/>
    </source>
</evidence>
<comment type="subcellular location">
    <subcellularLocation>
        <location evidence="1">Membrane</location>
        <topology evidence="1">Multi-pass membrane protein</topology>
    </subcellularLocation>
</comment>